<dbReference type="RefSeq" id="WP_211469248.1">
    <property type="nucleotide sequence ID" value="NZ_JAGSXH010000063.1"/>
</dbReference>
<dbReference type="InterPro" id="IPR000711">
    <property type="entry name" value="ATPase_OSCP/dsu"/>
</dbReference>
<keyword evidence="7 8" id="KW-0066">ATP synthesis</keyword>
<protein>
    <recommendedName>
        <fullName evidence="8">ATP synthase subunit delta</fullName>
    </recommendedName>
    <alternativeName>
        <fullName evidence="8">ATP synthase F(1) sector subunit delta</fullName>
    </alternativeName>
    <alternativeName>
        <fullName evidence="8">F-type ATPase subunit delta</fullName>
        <shortName evidence="8">F-ATPase subunit delta</shortName>
    </alternativeName>
</protein>
<dbReference type="EMBL" id="JAGSXH010000063">
    <property type="protein sequence ID" value="MBS2964887.1"/>
    <property type="molecule type" value="Genomic_DNA"/>
</dbReference>
<dbReference type="PRINTS" id="PR00125">
    <property type="entry name" value="ATPASEDELTA"/>
</dbReference>
<dbReference type="InterPro" id="IPR020781">
    <property type="entry name" value="ATPase_OSCP/d_CS"/>
</dbReference>
<keyword evidence="5 8" id="KW-0472">Membrane</keyword>
<dbReference type="GO" id="GO:0045259">
    <property type="term" value="C:proton-transporting ATP synthase complex"/>
    <property type="evidence" value="ECO:0007669"/>
    <property type="project" value="UniProtKB-KW"/>
</dbReference>
<evidence type="ECO:0000256" key="1">
    <source>
        <dbReference type="ARBA" id="ARBA00004370"/>
    </source>
</evidence>
<dbReference type="GO" id="GO:0005886">
    <property type="term" value="C:plasma membrane"/>
    <property type="evidence" value="ECO:0007669"/>
    <property type="project" value="UniProtKB-SubCell"/>
</dbReference>
<evidence type="ECO:0000256" key="4">
    <source>
        <dbReference type="ARBA" id="ARBA00023065"/>
    </source>
</evidence>
<keyword evidence="6 8" id="KW-0139">CF(1)</keyword>
<gene>
    <name evidence="8" type="primary">atpH</name>
    <name evidence="9" type="ORF">KGA66_17650</name>
</gene>
<keyword evidence="8" id="KW-1003">Cell membrane</keyword>
<evidence type="ECO:0000256" key="2">
    <source>
        <dbReference type="ARBA" id="ARBA00022448"/>
    </source>
</evidence>
<dbReference type="InterPro" id="IPR026015">
    <property type="entry name" value="ATP_synth_OSCP/delta_N_sf"/>
</dbReference>
<dbReference type="NCBIfam" id="TIGR01145">
    <property type="entry name" value="ATP_synt_delta"/>
    <property type="match status" value="1"/>
</dbReference>
<keyword evidence="3 8" id="KW-0375">Hydrogen ion transport</keyword>
<organism evidence="9 10">
    <name type="scientific">Actinocrinis puniceicyclus</name>
    <dbReference type="NCBI Taxonomy" id="977794"/>
    <lineage>
        <taxon>Bacteria</taxon>
        <taxon>Bacillati</taxon>
        <taxon>Actinomycetota</taxon>
        <taxon>Actinomycetes</taxon>
        <taxon>Catenulisporales</taxon>
        <taxon>Actinospicaceae</taxon>
        <taxon>Actinocrinis</taxon>
    </lineage>
</organism>
<comment type="subcellular location">
    <subcellularLocation>
        <location evidence="8">Cell membrane</location>
        <topology evidence="8">Peripheral membrane protein</topology>
    </subcellularLocation>
    <subcellularLocation>
        <location evidence="1">Membrane</location>
    </subcellularLocation>
</comment>
<dbReference type="Proteomes" id="UP000677913">
    <property type="component" value="Unassembled WGS sequence"/>
</dbReference>
<proteinExistence type="inferred from homology"/>
<keyword evidence="4 8" id="KW-0406">Ion transport</keyword>
<evidence type="ECO:0000256" key="6">
    <source>
        <dbReference type="ARBA" id="ARBA00023196"/>
    </source>
</evidence>
<comment type="similarity">
    <text evidence="8">Belongs to the ATPase delta chain family.</text>
</comment>
<evidence type="ECO:0000256" key="7">
    <source>
        <dbReference type="ARBA" id="ARBA00023310"/>
    </source>
</evidence>
<comment type="function">
    <text evidence="8">This protein is part of the stalk that links CF(0) to CF(1). It either transmits conformational changes from CF(0) to CF(1) or is implicated in proton conduction.</text>
</comment>
<dbReference type="PANTHER" id="PTHR11910">
    <property type="entry name" value="ATP SYNTHASE DELTA CHAIN"/>
    <property type="match status" value="1"/>
</dbReference>
<dbReference type="AlphaFoldDB" id="A0A8J7WR29"/>
<comment type="caution">
    <text evidence="9">The sequence shown here is derived from an EMBL/GenBank/DDBJ whole genome shotgun (WGS) entry which is preliminary data.</text>
</comment>
<dbReference type="GO" id="GO:0046933">
    <property type="term" value="F:proton-transporting ATP synthase activity, rotational mechanism"/>
    <property type="evidence" value="ECO:0007669"/>
    <property type="project" value="UniProtKB-UniRule"/>
</dbReference>
<keyword evidence="10" id="KW-1185">Reference proteome</keyword>
<dbReference type="Gene3D" id="1.10.520.20">
    <property type="entry name" value="N-terminal domain of the delta subunit of the F1F0-ATP synthase"/>
    <property type="match status" value="1"/>
</dbReference>
<evidence type="ECO:0000313" key="10">
    <source>
        <dbReference type="Proteomes" id="UP000677913"/>
    </source>
</evidence>
<accession>A0A8J7WR29</accession>
<reference evidence="9" key="1">
    <citation type="submission" date="2021-04" db="EMBL/GenBank/DDBJ databases">
        <title>Genome based classification of Actinospica acidithermotolerans sp. nov., an actinobacterium isolated from an Indonesian hot spring.</title>
        <authorList>
            <person name="Kusuma A.B."/>
            <person name="Putra K.E."/>
            <person name="Nafisah S."/>
            <person name="Loh J."/>
            <person name="Nouioui I."/>
            <person name="Goodfellow M."/>
        </authorList>
    </citation>
    <scope>NUCLEOTIDE SEQUENCE</scope>
    <source>
        <strain evidence="9">DSM 45618</strain>
    </source>
</reference>
<dbReference type="PROSITE" id="PS00389">
    <property type="entry name" value="ATPASE_DELTA"/>
    <property type="match status" value="1"/>
</dbReference>
<evidence type="ECO:0000256" key="5">
    <source>
        <dbReference type="ARBA" id="ARBA00023136"/>
    </source>
</evidence>
<dbReference type="Pfam" id="PF00213">
    <property type="entry name" value="OSCP"/>
    <property type="match status" value="1"/>
</dbReference>
<evidence type="ECO:0000256" key="8">
    <source>
        <dbReference type="HAMAP-Rule" id="MF_01416"/>
    </source>
</evidence>
<dbReference type="HAMAP" id="MF_01416">
    <property type="entry name" value="ATP_synth_delta_bact"/>
    <property type="match status" value="1"/>
</dbReference>
<name>A0A8J7WR29_9ACTN</name>
<keyword evidence="2 8" id="KW-0813">Transport</keyword>
<comment type="function">
    <text evidence="8">F(1)F(0) ATP synthase produces ATP from ADP in the presence of a proton or sodium gradient. F-type ATPases consist of two structural domains, F(1) containing the extramembraneous catalytic core and F(0) containing the membrane proton channel, linked together by a central stalk and a peripheral stalk. During catalysis, ATP synthesis in the catalytic domain of F(1) is coupled via a rotary mechanism of the central stalk subunits to proton translocation.</text>
</comment>
<evidence type="ECO:0000313" key="9">
    <source>
        <dbReference type="EMBL" id="MBS2964887.1"/>
    </source>
</evidence>
<evidence type="ECO:0000256" key="3">
    <source>
        <dbReference type="ARBA" id="ARBA00022781"/>
    </source>
</evidence>
<dbReference type="NCBIfam" id="NF009967">
    <property type="entry name" value="PRK13430.1"/>
    <property type="match status" value="1"/>
</dbReference>
<sequence>MRGASRESLQQAQEALAALTVVPATDVTKLSDDLAAIGAALDGDVALRRLLTDPSRDPEQRSQLVTTLLSGKAGDPAVELVAGAVRFRWSAPRDLADAIDVLATEAELSLAERAGSLDAVEDDLFRFGRILVGEPELASALSERIPASQRTALVDSLLAGKANPSALRLIHRLVAAPRGRSVVSGVEELSRIAAERRSRVTALVSAAVPLTEAQRERLTGILARAYGREIRLNVELDQDLIGGLTIRIGDDIIDGSVAGRLAEAARRVSQ</sequence>